<keyword evidence="3" id="KW-1003">Cell membrane</keyword>
<evidence type="ECO:0000256" key="5">
    <source>
        <dbReference type="ARBA" id="ARBA00022737"/>
    </source>
</evidence>
<dbReference type="InterPro" id="IPR044751">
    <property type="entry name" value="Ion_transp-like_CBS"/>
</dbReference>
<evidence type="ECO:0000256" key="10">
    <source>
        <dbReference type="SAM" id="Phobius"/>
    </source>
</evidence>
<evidence type="ECO:0000256" key="1">
    <source>
        <dbReference type="ARBA" id="ARBA00004651"/>
    </source>
</evidence>
<dbReference type="Gene3D" id="3.10.580.10">
    <property type="entry name" value="CBS-domain"/>
    <property type="match status" value="1"/>
</dbReference>
<feature type="transmembrane region" description="Helical" evidence="10">
    <location>
        <begin position="6"/>
        <end position="28"/>
    </location>
</feature>
<evidence type="ECO:0000256" key="6">
    <source>
        <dbReference type="ARBA" id="ARBA00022989"/>
    </source>
</evidence>
<dbReference type="Pfam" id="PF03471">
    <property type="entry name" value="CorC_HlyC"/>
    <property type="match status" value="1"/>
</dbReference>
<dbReference type="SUPFAM" id="SSF56176">
    <property type="entry name" value="FAD-binding/transporter-associated domain-like"/>
    <property type="match status" value="1"/>
</dbReference>
<evidence type="ECO:0000256" key="7">
    <source>
        <dbReference type="ARBA" id="ARBA00023122"/>
    </source>
</evidence>
<dbReference type="InterPro" id="IPR036318">
    <property type="entry name" value="FAD-bd_PCMH-like_sf"/>
</dbReference>
<keyword evidence="5" id="KW-0677">Repeat</keyword>
<keyword evidence="8 10" id="KW-0472">Membrane</keyword>
<proteinExistence type="inferred from homology"/>
<accession>E1NRN9</accession>
<dbReference type="Proteomes" id="UP000003648">
    <property type="component" value="Unassembled WGS sequence"/>
</dbReference>
<dbReference type="SMART" id="SM01091">
    <property type="entry name" value="CorC_HlyC"/>
    <property type="match status" value="1"/>
</dbReference>
<organism evidence="12 13">
    <name type="scientific">Lactobacillus iners LactinV 01V1-a</name>
    <dbReference type="NCBI Taxonomy" id="879297"/>
    <lineage>
        <taxon>Bacteria</taxon>
        <taxon>Bacillati</taxon>
        <taxon>Bacillota</taxon>
        <taxon>Bacilli</taxon>
        <taxon>Lactobacillales</taxon>
        <taxon>Lactobacillaceae</taxon>
        <taxon>Lactobacillus</taxon>
    </lineage>
</organism>
<dbReference type="InterPro" id="IPR046342">
    <property type="entry name" value="CBS_dom_sf"/>
</dbReference>
<comment type="subcellular location">
    <subcellularLocation>
        <location evidence="1">Cell membrane</location>
        <topology evidence="1">Multi-pass membrane protein</topology>
    </subcellularLocation>
</comment>
<dbReference type="PANTHER" id="PTHR43099">
    <property type="entry name" value="UPF0053 PROTEIN YRKA"/>
    <property type="match status" value="1"/>
</dbReference>
<dbReference type="SMART" id="SM00116">
    <property type="entry name" value="CBS"/>
    <property type="match status" value="2"/>
</dbReference>
<comment type="similarity">
    <text evidence="2">Belongs to the UPF0053 family.</text>
</comment>
<dbReference type="InterPro" id="IPR000644">
    <property type="entry name" value="CBS_dom"/>
</dbReference>
<evidence type="ECO:0000256" key="8">
    <source>
        <dbReference type="ARBA" id="ARBA00023136"/>
    </source>
</evidence>
<reference evidence="12 13" key="1">
    <citation type="submission" date="2010-09" db="EMBL/GenBank/DDBJ databases">
        <authorList>
            <person name="Durkin A.S."/>
            <person name="Madupu R."/>
            <person name="Torralba M."/>
            <person name="Gillis M."/>
            <person name="Methe B."/>
            <person name="Sutton G."/>
            <person name="Nelson K.E."/>
        </authorList>
    </citation>
    <scope>NUCLEOTIDE SEQUENCE [LARGE SCALE GENOMIC DNA]</scope>
    <source>
        <strain evidence="12 13">LactinV 01V1-a</strain>
    </source>
</reference>
<dbReference type="PANTHER" id="PTHR43099:SF2">
    <property type="entry name" value="UPF0053 PROTEIN YRKA"/>
    <property type="match status" value="1"/>
</dbReference>
<dbReference type="GO" id="GO:0050660">
    <property type="term" value="F:flavin adenine dinucleotide binding"/>
    <property type="evidence" value="ECO:0007669"/>
    <property type="project" value="InterPro"/>
</dbReference>
<evidence type="ECO:0000313" key="13">
    <source>
        <dbReference type="Proteomes" id="UP000003648"/>
    </source>
</evidence>
<dbReference type="Gene3D" id="3.30.465.10">
    <property type="match status" value="1"/>
</dbReference>
<protein>
    <submittedName>
        <fullName evidence="12">CBS domain protein</fullName>
    </submittedName>
</protein>
<name>E1NRN9_9LACO</name>
<keyword evidence="4 10" id="KW-0812">Transmembrane</keyword>
<evidence type="ECO:0000259" key="11">
    <source>
        <dbReference type="PROSITE" id="PS51371"/>
    </source>
</evidence>
<evidence type="ECO:0000256" key="4">
    <source>
        <dbReference type="ARBA" id="ARBA00022692"/>
    </source>
</evidence>
<dbReference type="InterPro" id="IPR016169">
    <property type="entry name" value="FAD-bd_PCMH_sub2"/>
</dbReference>
<dbReference type="GO" id="GO:0005886">
    <property type="term" value="C:plasma membrane"/>
    <property type="evidence" value="ECO:0007669"/>
    <property type="project" value="UniProtKB-SubCell"/>
</dbReference>
<dbReference type="Pfam" id="PF00571">
    <property type="entry name" value="CBS"/>
    <property type="match status" value="2"/>
</dbReference>
<dbReference type="AlphaFoldDB" id="E1NRN9"/>
<evidence type="ECO:0000256" key="9">
    <source>
        <dbReference type="PROSITE-ProRule" id="PRU00703"/>
    </source>
</evidence>
<keyword evidence="6 10" id="KW-1133">Transmembrane helix</keyword>
<dbReference type="InterPro" id="IPR051676">
    <property type="entry name" value="UPF0053_domain"/>
</dbReference>
<feature type="domain" description="CBS" evidence="11">
    <location>
        <begin position="156"/>
        <end position="213"/>
    </location>
</feature>
<dbReference type="InterPro" id="IPR002550">
    <property type="entry name" value="CNNM"/>
</dbReference>
<sequence>MPVKCLMAIVNPLVMFHIIVYPFVWLLNHSADLFLKLMGLHTAGEEKEVYSQSEILRLSQKAVTGGSLDQDDLLYMERAFELNDKDAKDIMTDRTRVEVLDVKDNVKQALHMYLEEGYSRFPVVRDNDKDDVVGYVYSYDLVKQSIDDSDVPISRLIRAIITVPESMKIQDILKLLIKKHTPIVLVVDEYGGTSGIVTDKDIYEELFGSIKDEIDDVADEYIVKDETGIIRVSGKTTLYDFERYFHTKLKAFQDNDIITVGGYFMEQYPDLNAGEFVELEGFKFKLVAIEQGFMRWFEVEKIVKDTPIDE</sequence>
<dbReference type="EMBL" id="AEHQ01000018">
    <property type="protein sequence ID" value="EFO71222.1"/>
    <property type="molecule type" value="Genomic_DNA"/>
</dbReference>
<dbReference type="SUPFAM" id="SSF54631">
    <property type="entry name" value="CBS-domain pair"/>
    <property type="match status" value="1"/>
</dbReference>
<comment type="caution">
    <text evidence="12">The sequence shown here is derived from an EMBL/GenBank/DDBJ whole genome shotgun (WGS) entry which is preliminary data.</text>
</comment>
<dbReference type="InterPro" id="IPR005170">
    <property type="entry name" value="Transptr-assoc_dom"/>
</dbReference>
<evidence type="ECO:0000256" key="3">
    <source>
        <dbReference type="ARBA" id="ARBA00022475"/>
    </source>
</evidence>
<gene>
    <name evidence="12" type="ORF">HMPREF9211_1005</name>
</gene>
<dbReference type="PROSITE" id="PS51371">
    <property type="entry name" value="CBS"/>
    <property type="match status" value="2"/>
</dbReference>
<dbReference type="CDD" id="cd04590">
    <property type="entry name" value="CBS_pair_CorC_HlyC_assoc"/>
    <property type="match status" value="1"/>
</dbReference>
<feature type="domain" description="CBS" evidence="11">
    <location>
        <begin position="91"/>
        <end position="151"/>
    </location>
</feature>
<evidence type="ECO:0000313" key="12">
    <source>
        <dbReference type="EMBL" id="EFO71222.1"/>
    </source>
</evidence>
<evidence type="ECO:0000256" key="2">
    <source>
        <dbReference type="ARBA" id="ARBA00006337"/>
    </source>
</evidence>
<keyword evidence="7 9" id="KW-0129">CBS domain</keyword>
<dbReference type="Pfam" id="PF01595">
    <property type="entry name" value="CNNM"/>
    <property type="match status" value="1"/>
</dbReference>